<feature type="non-terminal residue" evidence="2">
    <location>
        <position position="925"/>
    </location>
</feature>
<organism evidence="2 3">
    <name type="scientific">Trichinella spiralis</name>
    <name type="common">Trichina worm</name>
    <dbReference type="NCBI Taxonomy" id="6334"/>
    <lineage>
        <taxon>Eukaryota</taxon>
        <taxon>Metazoa</taxon>
        <taxon>Ecdysozoa</taxon>
        <taxon>Nematoda</taxon>
        <taxon>Enoplea</taxon>
        <taxon>Dorylaimia</taxon>
        <taxon>Trichinellida</taxon>
        <taxon>Trichinellidae</taxon>
        <taxon>Trichinella</taxon>
    </lineage>
</organism>
<name>A0A0V1BW26_TRISP</name>
<proteinExistence type="predicted"/>
<comment type="caution">
    <text evidence="2">The sequence shown here is derived from an EMBL/GenBank/DDBJ whole genome shotgun (WGS) entry which is preliminary data.</text>
</comment>
<dbReference type="InterPro" id="IPR001995">
    <property type="entry name" value="Peptidase_A2_cat"/>
</dbReference>
<dbReference type="EMBL" id="JYDH01000011">
    <property type="protein sequence ID" value="KRY40659.1"/>
    <property type="molecule type" value="Genomic_DNA"/>
</dbReference>
<dbReference type="Proteomes" id="UP000054776">
    <property type="component" value="Unassembled WGS sequence"/>
</dbReference>
<feature type="domain" description="Peptidase A2" evidence="1">
    <location>
        <begin position="3"/>
        <end position="40"/>
    </location>
</feature>
<dbReference type="Pfam" id="PF05380">
    <property type="entry name" value="Peptidase_A17"/>
    <property type="match status" value="2"/>
</dbReference>
<accession>A0A0V1BW26</accession>
<keyword evidence="3" id="KW-1185">Reference proteome</keyword>
<dbReference type="STRING" id="6334.A0A0V1BW26"/>
<dbReference type="GO" id="GO:0006508">
    <property type="term" value="P:proteolysis"/>
    <property type="evidence" value="ECO:0007669"/>
    <property type="project" value="InterPro"/>
</dbReference>
<sequence>MVVNCLFDTGAERSFVREDVAQELGLRGEKLSVTVHGFGGGSKDLQESLLMCFHLSPLFGEPQKPIQALTTKKLCDDIFQPRILSRAWPHLRDLGLADEEEEDLTVHVVIGVDYFFSMLGSTIVRAGDDDPVAVETCLGWPQTPTIPADKPADIECDQLLRKFWELEAIRISSEKEQAQSGLAQEEFERNLSFAGVWYTVRLLCITLQNNYLVAQKRLRGLREYAAVIQSYLDNGWAMEAPDAGPLGRTWYLPHHAVYEKGSSGEVKCRIVFEGSARFRDISLNDLLDAGSKLQADLLGILIRFWRYRIRLQADIQKMYLEVALHEADRDVCRFLWSEPGEKKPPKIYRLTQVCFGLTCSPYLTMQTIRWHAEKHQAECAAALSDLLPNMSVDDLVVSCDSVAGARRIAKEATELLGKGGFHLAKWASNSPAAVDGIPAKDQEPSDASRHWKMLGIFWQRESDVLIFRPPERVAEFPDTKRDVLKALASVFDPLGCLAPYTVRAKIIIQLLWQCGVAWDDPLPPETKAQWRTRKPWKEELPDISKIIMERALVQVLRKTITRLELHGFADASAKAYGTVIYLRLAHSDGEIETAYTTDTATITHVYDPLGHLSPYLIKAKVLFQKLWKKGLNWDDELPSDLQKEWQIWKMELSDISDIRIPRCLIPFHGSTIKKIELHAFGDASETAYGAVVYIVVKKEDYSSISNVVMAKSRVAPLKKMTLPRLELMAAQMAAKLMTFVKEALKIRIDQLTCWTDSKITLYWIKSISRRWKPFIQNRVENIQQLVEPSQWRHCPTNSNQADILSRGSTIKRLRSDSLWWNGPTWLTDEDSWPKDIDPARRTKKCSKFSYTLLYTTNTATITSTKRTLPLVLNVLFNACTARTASLLLFSRIYTRFSCTMTYFHCFLNIPQFQELRQRTNSWPIA</sequence>
<dbReference type="InParanoid" id="A0A0V1BW26"/>
<gene>
    <name evidence="2" type="ORF">T01_11235</name>
</gene>
<dbReference type="GO" id="GO:0004190">
    <property type="term" value="F:aspartic-type endopeptidase activity"/>
    <property type="evidence" value="ECO:0007669"/>
    <property type="project" value="InterPro"/>
</dbReference>
<dbReference type="SUPFAM" id="SSF56672">
    <property type="entry name" value="DNA/RNA polymerases"/>
    <property type="match status" value="1"/>
</dbReference>
<dbReference type="OrthoDB" id="5920525at2759"/>
<dbReference type="InterPro" id="IPR043502">
    <property type="entry name" value="DNA/RNA_pol_sf"/>
</dbReference>
<evidence type="ECO:0000259" key="1">
    <source>
        <dbReference type="PROSITE" id="PS50175"/>
    </source>
</evidence>
<dbReference type="PANTHER" id="PTHR47331">
    <property type="entry name" value="PHD-TYPE DOMAIN-CONTAINING PROTEIN"/>
    <property type="match status" value="1"/>
</dbReference>
<evidence type="ECO:0000313" key="2">
    <source>
        <dbReference type="EMBL" id="KRY40659.1"/>
    </source>
</evidence>
<evidence type="ECO:0000313" key="3">
    <source>
        <dbReference type="Proteomes" id="UP000054776"/>
    </source>
</evidence>
<reference evidence="2 3" key="1">
    <citation type="submission" date="2015-01" db="EMBL/GenBank/DDBJ databases">
        <title>Evolution of Trichinella species and genotypes.</title>
        <authorList>
            <person name="Korhonen P.K."/>
            <person name="Edoardo P."/>
            <person name="Giuseppe L.R."/>
            <person name="Gasser R.B."/>
        </authorList>
    </citation>
    <scope>NUCLEOTIDE SEQUENCE [LARGE SCALE GENOMIC DNA]</scope>
    <source>
        <strain evidence="2">ISS3</strain>
    </source>
</reference>
<dbReference type="PANTHER" id="PTHR47331:SF1">
    <property type="entry name" value="GAG-LIKE PROTEIN"/>
    <property type="match status" value="1"/>
</dbReference>
<dbReference type="PROSITE" id="PS50175">
    <property type="entry name" value="ASP_PROT_RETROV"/>
    <property type="match status" value="1"/>
</dbReference>
<dbReference type="InterPro" id="IPR008042">
    <property type="entry name" value="Retrotrans_Pao"/>
</dbReference>
<protein>
    <recommendedName>
        <fullName evidence="1">Peptidase A2 domain-containing protein</fullName>
    </recommendedName>
</protein>
<dbReference type="AlphaFoldDB" id="A0A0V1BW26"/>